<dbReference type="InterPro" id="IPR001789">
    <property type="entry name" value="Sig_transdc_resp-reg_receiver"/>
</dbReference>
<keyword evidence="11" id="KW-1185">Reference proteome</keyword>
<name>A0A5A9W4J2_9GAMM</name>
<dbReference type="InterPro" id="IPR003661">
    <property type="entry name" value="HisK_dim/P_dom"/>
</dbReference>
<feature type="compositionally biased region" description="Basic and acidic residues" evidence="6">
    <location>
        <begin position="17"/>
        <end position="27"/>
    </location>
</feature>
<dbReference type="InterPro" id="IPR011006">
    <property type="entry name" value="CheY-like_superfamily"/>
</dbReference>
<dbReference type="Pfam" id="PF13426">
    <property type="entry name" value="PAS_9"/>
    <property type="match status" value="1"/>
</dbReference>
<feature type="region of interest" description="Disordered" evidence="6">
    <location>
        <begin position="1"/>
        <end position="29"/>
    </location>
</feature>
<dbReference type="SMART" id="SM00086">
    <property type="entry name" value="PAC"/>
    <property type="match status" value="1"/>
</dbReference>
<proteinExistence type="predicted"/>
<dbReference type="Gene3D" id="3.40.50.2300">
    <property type="match status" value="1"/>
</dbReference>
<dbReference type="Gene3D" id="3.30.450.20">
    <property type="entry name" value="PAS domain"/>
    <property type="match status" value="1"/>
</dbReference>
<dbReference type="EC" id="2.7.13.3" evidence="2"/>
<dbReference type="SMART" id="SM00091">
    <property type="entry name" value="PAS"/>
    <property type="match status" value="1"/>
</dbReference>
<dbReference type="Pfam" id="PF00072">
    <property type="entry name" value="Response_reg"/>
    <property type="match status" value="1"/>
</dbReference>
<evidence type="ECO:0000259" key="8">
    <source>
        <dbReference type="PROSITE" id="PS50112"/>
    </source>
</evidence>
<dbReference type="PANTHER" id="PTHR43719:SF28">
    <property type="entry name" value="PEROXIDE STRESS-ACTIVATED HISTIDINE KINASE MAK1-RELATED"/>
    <property type="match status" value="1"/>
</dbReference>
<comment type="catalytic activity">
    <reaction evidence="1">
        <text>ATP + protein L-histidine = ADP + protein N-phospho-L-histidine.</text>
        <dbReference type="EC" id="2.7.13.3"/>
    </reaction>
</comment>
<dbReference type="InterPro" id="IPR000700">
    <property type="entry name" value="PAS-assoc_C"/>
</dbReference>
<keyword evidence="3 4" id="KW-0597">Phosphoprotein</keyword>
<dbReference type="RefSeq" id="WP_149389990.1">
    <property type="nucleotide sequence ID" value="NZ_SMRS01000002.1"/>
</dbReference>
<dbReference type="Pfam" id="PF00512">
    <property type="entry name" value="HisKA"/>
    <property type="match status" value="1"/>
</dbReference>
<dbReference type="InterPro" id="IPR000014">
    <property type="entry name" value="PAS"/>
</dbReference>
<dbReference type="SMART" id="SM00388">
    <property type="entry name" value="HisKA"/>
    <property type="match status" value="1"/>
</dbReference>
<evidence type="ECO:0000256" key="2">
    <source>
        <dbReference type="ARBA" id="ARBA00012438"/>
    </source>
</evidence>
<organism evidence="10 11">
    <name type="scientific">Nitrincola tapanii</name>
    <dbReference type="NCBI Taxonomy" id="1708751"/>
    <lineage>
        <taxon>Bacteria</taxon>
        <taxon>Pseudomonadati</taxon>
        <taxon>Pseudomonadota</taxon>
        <taxon>Gammaproteobacteria</taxon>
        <taxon>Oceanospirillales</taxon>
        <taxon>Oceanospirillaceae</taxon>
        <taxon>Nitrincola</taxon>
    </lineage>
</organism>
<dbReference type="SUPFAM" id="SSF52172">
    <property type="entry name" value="CheY-like"/>
    <property type="match status" value="1"/>
</dbReference>
<sequence>MNSSESSEQDSVLSPEHSGETSEDHGRSSTQFTPIWQLVYEREREHLALDHHSLVTYADHQGRITHANDLFCEISGFSRGELIGQTHSLLKSGVHPDSFYRSMWADLKAGQVWQGDICNRRKNGSLHWVRTTIVPFLNQRGEIYQFISMRTDISHIKQIEEDLREARDLAQQAQRQAESSSLARANLLRKINHDIRTPLTSILSAAQLLEMEGGLSESQTQCAQRILNACQEVLGLITPIADQDEQHSRQLWSDAAHHLSSQLYNTSEPRQHLVSPKAPPSSSSSNPISTELASDNAQYPWFRILYVEENSANRQLVRLLLERNQDVKLYSTPSVEEALELAATYQPHLILVDLNLPGIEISDLQQQLRQHLQPGTAMIALSALDDDEAVQWLRKGFQGHLKKPLELPLLLRTLDHWMQEVKYLQAGSVSTPAR</sequence>
<evidence type="ECO:0000256" key="5">
    <source>
        <dbReference type="SAM" id="Coils"/>
    </source>
</evidence>
<dbReference type="CDD" id="cd00130">
    <property type="entry name" value="PAS"/>
    <property type="match status" value="1"/>
</dbReference>
<feature type="region of interest" description="Disordered" evidence="6">
    <location>
        <begin position="266"/>
        <end position="291"/>
    </location>
</feature>
<feature type="modified residue" description="4-aspartylphosphate" evidence="4">
    <location>
        <position position="353"/>
    </location>
</feature>
<feature type="domain" description="Response regulatory" evidence="7">
    <location>
        <begin position="303"/>
        <end position="418"/>
    </location>
</feature>
<dbReference type="InterPro" id="IPR050956">
    <property type="entry name" value="2C_system_His_kinase"/>
</dbReference>
<dbReference type="SUPFAM" id="SSF47384">
    <property type="entry name" value="Homodimeric domain of signal transducing histidine kinase"/>
    <property type="match status" value="1"/>
</dbReference>
<evidence type="ECO:0000256" key="3">
    <source>
        <dbReference type="ARBA" id="ARBA00022553"/>
    </source>
</evidence>
<dbReference type="InterPro" id="IPR035965">
    <property type="entry name" value="PAS-like_dom_sf"/>
</dbReference>
<gene>
    <name evidence="10" type="ORF">E1H14_03025</name>
</gene>
<comment type="caution">
    <text evidence="10">The sequence shown here is derived from an EMBL/GenBank/DDBJ whole genome shotgun (WGS) entry which is preliminary data.</text>
</comment>
<dbReference type="EMBL" id="SMRS01000002">
    <property type="protein sequence ID" value="KAA0875686.1"/>
    <property type="molecule type" value="Genomic_DNA"/>
</dbReference>
<dbReference type="AlphaFoldDB" id="A0A5A9W4J2"/>
<dbReference type="SUPFAM" id="SSF55785">
    <property type="entry name" value="PYP-like sensor domain (PAS domain)"/>
    <property type="match status" value="1"/>
</dbReference>
<dbReference type="SMART" id="SM00448">
    <property type="entry name" value="REC"/>
    <property type="match status" value="1"/>
</dbReference>
<dbReference type="PROSITE" id="PS50110">
    <property type="entry name" value="RESPONSE_REGULATORY"/>
    <property type="match status" value="1"/>
</dbReference>
<feature type="coiled-coil region" evidence="5">
    <location>
        <begin position="156"/>
        <end position="190"/>
    </location>
</feature>
<feature type="compositionally biased region" description="Low complexity" evidence="6">
    <location>
        <begin position="280"/>
        <end position="289"/>
    </location>
</feature>
<evidence type="ECO:0000256" key="4">
    <source>
        <dbReference type="PROSITE-ProRule" id="PRU00169"/>
    </source>
</evidence>
<dbReference type="PROSITE" id="PS50113">
    <property type="entry name" value="PAC"/>
    <property type="match status" value="1"/>
</dbReference>
<dbReference type="PANTHER" id="PTHR43719">
    <property type="entry name" value="TWO-COMPONENT HISTIDINE KINASE"/>
    <property type="match status" value="1"/>
</dbReference>
<dbReference type="Gene3D" id="1.10.287.130">
    <property type="match status" value="1"/>
</dbReference>
<dbReference type="Proteomes" id="UP000325302">
    <property type="component" value="Unassembled WGS sequence"/>
</dbReference>
<evidence type="ECO:0000313" key="11">
    <source>
        <dbReference type="Proteomes" id="UP000325302"/>
    </source>
</evidence>
<evidence type="ECO:0000313" key="10">
    <source>
        <dbReference type="EMBL" id="KAA0875686.1"/>
    </source>
</evidence>
<dbReference type="NCBIfam" id="TIGR00229">
    <property type="entry name" value="sensory_box"/>
    <property type="match status" value="1"/>
</dbReference>
<feature type="domain" description="PAC" evidence="9">
    <location>
        <begin position="111"/>
        <end position="165"/>
    </location>
</feature>
<dbReference type="OrthoDB" id="9765776at2"/>
<protein>
    <recommendedName>
        <fullName evidence="2">histidine kinase</fullName>
        <ecNumber evidence="2">2.7.13.3</ecNumber>
    </recommendedName>
</protein>
<evidence type="ECO:0000256" key="6">
    <source>
        <dbReference type="SAM" id="MobiDB-lite"/>
    </source>
</evidence>
<evidence type="ECO:0000259" key="7">
    <source>
        <dbReference type="PROSITE" id="PS50110"/>
    </source>
</evidence>
<dbReference type="InterPro" id="IPR036097">
    <property type="entry name" value="HisK_dim/P_sf"/>
</dbReference>
<dbReference type="PROSITE" id="PS50112">
    <property type="entry name" value="PAS"/>
    <property type="match status" value="1"/>
</dbReference>
<accession>A0A5A9W4J2</accession>
<evidence type="ECO:0000259" key="9">
    <source>
        <dbReference type="PROSITE" id="PS50113"/>
    </source>
</evidence>
<dbReference type="GO" id="GO:0000155">
    <property type="term" value="F:phosphorelay sensor kinase activity"/>
    <property type="evidence" value="ECO:0007669"/>
    <property type="project" value="InterPro"/>
</dbReference>
<keyword evidence="5" id="KW-0175">Coiled coil</keyword>
<feature type="domain" description="PAS" evidence="8">
    <location>
        <begin position="55"/>
        <end position="98"/>
    </location>
</feature>
<dbReference type="InterPro" id="IPR001610">
    <property type="entry name" value="PAC"/>
</dbReference>
<reference evidence="10 11" key="1">
    <citation type="submission" date="2019-03" db="EMBL/GenBank/DDBJ databases">
        <title>Nitrincola sp. nov. isolated from an Indian soda lake.</title>
        <authorList>
            <person name="Joshi A."/>
            <person name="Thite S.V."/>
            <person name="Joseph N."/>
            <person name="Dhotre D."/>
            <person name="Moorthy M."/>
            <person name="Shouche Y.S."/>
        </authorList>
    </citation>
    <scope>NUCLEOTIDE SEQUENCE [LARGE SCALE GENOMIC DNA]</scope>
    <source>
        <strain evidence="10 11">MEB193</strain>
    </source>
</reference>
<evidence type="ECO:0000256" key="1">
    <source>
        <dbReference type="ARBA" id="ARBA00000085"/>
    </source>
</evidence>
<dbReference type="CDD" id="cd00082">
    <property type="entry name" value="HisKA"/>
    <property type="match status" value="1"/>
</dbReference>